<dbReference type="PROSITE" id="PS50835">
    <property type="entry name" value="IG_LIKE"/>
    <property type="match status" value="4"/>
</dbReference>
<evidence type="ECO:0000259" key="5">
    <source>
        <dbReference type="PROSITE" id="PS50835"/>
    </source>
</evidence>
<feature type="domain" description="Ig-like" evidence="5">
    <location>
        <begin position="381"/>
        <end position="464"/>
    </location>
</feature>
<dbReference type="InterPro" id="IPR013106">
    <property type="entry name" value="Ig_V-set"/>
</dbReference>
<feature type="chain" id="PRO_5042260990" evidence="4">
    <location>
        <begin position="21"/>
        <end position="517"/>
    </location>
</feature>
<dbReference type="SMART" id="SM00409">
    <property type="entry name" value="IG"/>
    <property type="match status" value="3"/>
</dbReference>
<feature type="domain" description="Ig-like" evidence="5">
    <location>
        <begin position="231"/>
        <end position="325"/>
    </location>
</feature>
<reference evidence="6" key="1">
    <citation type="submission" date="2022-03" db="EMBL/GenBank/DDBJ databases">
        <authorList>
            <person name="Alioto T."/>
            <person name="Alioto T."/>
            <person name="Gomez Garrido J."/>
        </authorList>
    </citation>
    <scope>NUCLEOTIDE SEQUENCE</scope>
</reference>
<dbReference type="Gene3D" id="2.60.40.10">
    <property type="entry name" value="Immunoglobulins"/>
    <property type="match status" value="4"/>
</dbReference>
<feature type="signal peptide" evidence="4">
    <location>
        <begin position="1"/>
        <end position="20"/>
    </location>
</feature>
<dbReference type="Pfam" id="PF07654">
    <property type="entry name" value="C1-set"/>
    <property type="match status" value="2"/>
</dbReference>
<dbReference type="FunFam" id="2.60.40.10:FF:001726">
    <property type="entry name" value="Signal-regulatory protein beta 3"/>
    <property type="match status" value="1"/>
</dbReference>
<evidence type="ECO:0000256" key="2">
    <source>
        <dbReference type="SAM" id="MobiDB-lite"/>
    </source>
</evidence>
<keyword evidence="3" id="KW-0812">Transmembrane</keyword>
<evidence type="ECO:0000256" key="4">
    <source>
        <dbReference type="SAM" id="SignalP"/>
    </source>
</evidence>
<evidence type="ECO:0000256" key="1">
    <source>
        <dbReference type="ARBA" id="ARBA00023319"/>
    </source>
</evidence>
<evidence type="ECO:0000313" key="7">
    <source>
        <dbReference type="Proteomes" id="UP001295444"/>
    </source>
</evidence>
<name>A0AAD1WG91_PELCU</name>
<dbReference type="InterPro" id="IPR007110">
    <property type="entry name" value="Ig-like_dom"/>
</dbReference>
<keyword evidence="7" id="KW-1185">Reference proteome</keyword>
<accession>A0AAD1WG91</accession>
<dbReference type="Pfam" id="PF07686">
    <property type="entry name" value="V-set"/>
    <property type="match status" value="1"/>
</dbReference>
<feature type="domain" description="Ig-like" evidence="5">
    <location>
        <begin position="16"/>
        <end position="123"/>
    </location>
</feature>
<evidence type="ECO:0000313" key="6">
    <source>
        <dbReference type="EMBL" id="CAH2307920.1"/>
    </source>
</evidence>
<dbReference type="InterPro" id="IPR036179">
    <property type="entry name" value="Ig-like_dom_sf"/>
</dbReference>
<feature type="transmembrane region" description="Helical" evidence="3">
    <location>
        <begin position="338"/>
        <end position="355"/>
    </location>
</feature>
<protein>
    <submittedName>
        <fullName evidence="6">Tapasin-related -like</fullName>
    </submittedName>
</protein>
<dbReference type="InterPro" id="IPR003599">
    <property type="entry name" value="Ig_sub"/>
</dbReference>
<dbReference type="SUPFAM" id="SSF48726">
    <property type="entry name" value="Immunoglobulin"/>
    <property type="match status" value="4"/>
</dbReference>
<dbReference type="InterPro" id="IPR003006">
    <property type="entry name" value="Ig/MHC_CS"/>
</dbReference>
<gene>
    <name evidence="6" type="ORF">PECUL_23A048041</name>
</gene>
<dbReference type="EMBL" id="OW240918">
    <property type="protein sequence ID" value="CAH2307920.1"/>
    <property type="molecule type" value="Genomic_DNA"/>
</dbReference>
<dbReference type="SMART" id="SM00407">
    <property type="entry name" value="IGc1"/>
    <property type="match status" value="2"/>
</dbReference>
<feature type="region of interest" description="Disordered" evidence="2">
    <location>
        <begin position="479"/>
        <end position="517"/>
    </location>
</feature>
<keyword evidence="4" id="KW-0732">Signal</keyword>
<sequence length="517" mass="58726">MDRGLEGLLLSFLILQSVGALELYVPSSHRARMGSETLIPCMFTVDKPPVDPKFFAVFWYFQGKEILNYNNIVTTINPAFSIDTSRALIGDASLSISGVRVSNGGIYTCLILYSPERKEKEVTLFVHASPEIDITGRFAVINKESILSCSITGFYPVDIDIKWYKDGENLNKYTVSTPQRNSDGTYSVYSTVTIIPTEEDKLLTFSCRVRHESLSGPLYKDFHLEYKMKAPSKITITGRLAVLNKESILSSTITGFYPVDIDIKWFRDGEILNKYTVSTPQRNPDGTYSVYSTVTIIPTEEDKLLTFSCRVRHESLSGPLYKDFHLEYKGQRNRMSQILIPVLIVVVVILVFSVYKFRKRRQTNENNASPDVKLVFLGTPPHVEDIIVSDQLPWSQKVKLECKISGYSNRDRPSVTWYKQEQGDLQPVTLNSSEIYEIQDLRYEIQDVNTYSCTACLIISQSLSSEQPIEVICRVEHPSPEQPIETQTESLQQKERTETLSVVSTKNTQGRTFKNGR</sequence>
<proteinExistence type="predicted"/>
<dbReference type="Proteomes" id="UP001295444">
    <property type="component" value="Chromosome 07"/>
</dbReference>
<dbReference type="InterPro" id="IPR003597">
    <property type="entry name" value="Ig_C1-set"/>
</dbReference>
<keyword evidence="1" id="KW-0393">Immunoglobulin domain</keyword>
<dbReference type="PANTHER" id="PTHR23411">
    <property type="entry name" value="TAPASIN"/>
    <property type="match status" value="1"/>
</dbReference>
<feature type="compositionally biased region" description="Polar residues" evidence="2">
    <location>
        <begin position="499"/>
        <end position="517"/>
    </location>
</feature>
<feature type="domain" description="Ig-like" evidence="5">
    <location>
        <begin position="130"/>
        <end position="223"/>
    </location>
</feature>
<dbReference type="PROSITE" id="PS00290">
    <property type="entry name" value="IG_MHC"/>
    <property type="match status" value="2"/>
</dbReference>
<keyword evidence="3" id="KW-1133">Transmembrane helix</keyword>
<keyword evidence="3" id="KW-0472">Membrane</keyword>
<dbReference type="FunFam" id="2.60.40.10:FF:001774">
    <property type="entry name" value="Uncharacterized LOC100216153"/>
    <property type="match status" value="1"/>
</dbReference>
<dbReference type="InterPro" id="IPR050380">
    <property type="entry name" value="Immune_Resp_Modulators"/>
</dbReference>
<dbReference type="InterPro" id="IPR013783">
    <property type="entry name" value="Ig-like_fold"/>
</dbReference>
<evidence type="ECO:0000256" key="3">
    <source>
        <dbReference type="SAM" id="Phobius"/>
    </source>
</evidence>
<organism evidence="6 7">
    <name type="scientific">Pelobates cultripes</name>
    <name type="common">Western spadefoot toad</name>
    <dbReference type="NCBI Taxonomy" id="61616"/>
    <lineage>
        <taxon>Eukaryota</taxon>
        <taxon>Metazoa</taxon>
        <taxon>Chordata</taxon>
        <taxon>Craniata</taxon>
        <taxon>Vertebrata</taxon>
        <taxon>Euteleostomi</taxon>
        <taxon>Amphibia</taxon>
        <taxon>Batrachia</taxon>
        <taxon>Anura</taxon>
        <taxon>Pelobatoidea</taxon>
        <taxon>Pelobatidae</taxon>
        <taxon>Pelobates</taxon>
    </lineage>
</organism>
<dbReference type="AlphaFoldDB" id="A0AAD1WG91"/>